<evidence type="ECO:0000313" key="2">
    <source>
        <dbReference type="EMBL" id="ENH74666.1"/>
    </source>
</evidence>
<reference evidence="3" key="1">
    <citation type="submission" date="2012-09" db="EMBL/GenBank/DDBJ databases">
        <title>Genome sequencing and comparative transcriptomics of race 1 and race 4 of banana pathogen: Fusarium oxysporum f. sp. cubense.</title>
        <authorList>
            <person name="Fang X."/>
            <person name="Huang J."/>
        </authorList>
    </citation>
    <scope>NUCLEOTIDE SEQUENCE [LARGE SCALE GENOMIC DNA]</scope>
    <source>
        <strain evidence="3">race 1</strain>
    </source>
</reference>
<proteinExistence type="predicted"/>
<dbReference type="SUPFAM" id="SSF51197">
    <property type="entry name" value="Clavaminate synthase-like"/>
    <property type="match status" value="1"/>
</dbReference>
<dbReference type="OrthoDB" id="5077844at2759"/>
<gene>
    <name evidence="2" type="ORF">FOC1_g10000267</name>
</gene>
<feature type="domain" description="JmjC" evidence="1">
    <location>
        <begin position="207"/>
        <end position="374"/>
    </location>
</feature>
<dbReference type="HOGENOM" id="CLU_598570_0_0_1"/>
<accession>N4V0R0</accession>
<dbReference type="AlphaFoldDB" id="N4V0R0"/>
<dbReference type="InterPro" id="IPR003347">
    <property type="entry name" value="JmjC_dom"/>
</dbReference>
<protein>
    <recommendedName>
        <fullName evidence="1">JmjC domain-containing protein</fullName>
    </recommendedName>
</protein>
<dbReference type="PROSITE" id="PS51184">
    <property type="entry name" value="JMJC"/>
    <property type="match status" value="1"/>
</dbReference>
<evidence type="ECO:0000259" key="1">
    <source>
        <dbReference type="PROSITE" id="PS51184"/>
    </source>
</evidence>
<dbReference type="Gene3D" id="2.60.120.650">
    <property type="entry name" value="Cupin"/>
    <property type="match status" value="1"/>
</dbReference>
<sequence>MSGYRSLTAMQGAWQPFEYRLSKSKLKHFLLNHFLKHFLKHFLTKHPDNLVDSQPLNATYPYNTPQEYKEWKKEALEDLKSRFCAGEEAITHGEQTAKNLYSHLVVASHPNTDESQGDIEIRFCTSDEDCEKAVIDSKVPIIAENQQPLQWKSDELPIKETFDQWRHDEDLMVYVQPSSRPRLKESYEKRTIREVAEKFLTDGTPKDPWNLLDCRCPFPNVHPKFLVSYHCRLLHFIQDGSLKNKSAQRDAASTVEVWQYKMFEKGMLIGQAGANSDFHIDSNGWGTWITVQQGKLGFLFMANFSKEDREAWRKDRGYNNGKVRYVVLRPKQTIWFPPGTVHAVVRLEVTVSITGHILRSCDITIWLEVLETQRDDPKITNEYMKDENTLRMLDSALNIIKKRIQHGDVDAIGGSEETKRNVATIEILIKNIELRMDKSNNKKFKARIAIGTGQEPT</sequence>
<dbReference type="EMBL" id="KB730024">
    <property type="protein sequence ID" value="ENH74666.1"/>
    <property type="molecule type" value="Genomic_DNA"/>
</dbReference>
<organism evidence="2 3">
    <name type="scientific">Fusarium oxysporum f. sp. cubense (strain race 1)</name>
    <name type="common">Panama disease fungus</name>
    <dbReference type="NCBI Taxonomy" id="1229664"/>
    <lineage>
        <taxon>Eukaryota</taxon>
        <taxon>Fungi</taxon>
        <taxon>Dikarya</taxon>
        <taxon>Ascomycota</taxon>
        <taxon>Pezizomycotina</taxon>
        <taxon>Sordariomycetes</taxon>
        <taxon>Hypocreomycetidae</taxon>
        <taxon>Hypocreales</taxon>
        <taxon>Nectriaceae</taxon>
        <taxon>Fusarium</taxon>
        <taxon>Fusarium oxysporum species complex</taxon>
    </lineage>
</organism>
<dbReference type="STRING" id="1229664.N4V0R0"/>
<dbReference type="VEuPathDB" id="FungiDB:FOC1_g10000267"/>
<evidence type="ECO:0000313" key="3">
    <source>
        <dbReference type="Proteomes" id="UP000016928"/>
    </source>
</evidence>
<name>N4V0R0_FUSC1</name>
<reference evidence="3" key="2">
    <citation type="journal article" date="2014" name="PLoS ONE">
        <title>Genome and Transcriptome Analysis of the Fungal Pathogen Fusarium oxysporum f. sp. cubense Causing Banana Vascular Wilt Disease.</title>
        <authorList>
            <person name="Guo L."/>
            <person name="Han L."/>
            <person name="Yang L."/>
            <person name="Zeng H."/>
            <person name="Fan D."/>
            <person name="Zhu Y."/>
            <person name="Feng Y."/>
            <person name="Wang G."/>
            <person name="Peng C."/>
            <person name="Jiang X."/>
            <person name="Zhou D."/>
            <person name="Ni P."/>
            <person name="Liang C."/>
            <person name="Liu L."/>
            <person name="Wang J."/>
            <person name="Mao C."/>
            <person name="Fang X."/>
            <person name="Peng M."/>
            <person name="Huang J."/>
        </authorList>
    </citation>
    <scope>NUCLEOTIDE SEQUENCE [LARGE SCALE GENOMIC DNA]</scope>
    <source>
        <strain evidence="3">race 1</strain>
    </source>
</reference>
<dbReference type="Proteomes" id="UP000016928">
    <property type="component" value="Unassembled WGS sequence"/>
</dbReference>
<dbReference type="OMA" id="DITIWLE"/>